<dbReference type="InterPro" id="IPR016186">
    <property type="entry name" value="C-type_lectin-like/link_sf"/>
</dbReference>
<dbReference type="SUPFAM" id="SSF56436">
    <property type="entry name" value="C-type lectin-like"/>
    <property type="match status" value="1"/>
</dbReference>
<dbReference type="SMART" id="SM00034">
    <property type="entry name" value="CLECT"/>
    <property type="match status" value="1"/>
</dbReference>
<feature type="domain" description="C-type lectin" evidence="1">
    <location>
        <begin position="40"/>
        <end position="147"/>
    </location>
</feature>
<reference evidence="3" key="1">
    <citation type="submission" date="2024-02" db="UniProtKB">
        <authorList>
            <consortium name="WormBaseParasite"/>
        </authorList>
    </citation>
    <scope>IDENTIFICATION</scope>
</reference>
<dbReference type="Gene3D" id="3.10.100.10">
    <property type="entry name" value="Mannose-Binding Protein A, subunit A"/>
    <property type="match status" value="1"/>
</dbReference>
<dbReference type="Pfam" id="PF00059">
    <property type="entry name" value="Lectin_C"/>
    <property type="match status" value="1"/>
</dbReference>
<organism evidence="2 3">
    <name type="scientific">Mesorhabditis belari</name>
    <dbReference type="NCBI Taxonomy" id="2138241"/>
    <lineage>
        <taxon>Eukaryota</taxon>
        <taxon>Metazoa</taxon>
        <taxon>Ecdysozoa</taxon>
        <taxon>Nematoda</taxon>
        <taxon>Chromadorea</taxon>
        <taxon>Rhabditida</taxon>
        <taxon>Rhabditina</taxon>
        <taxon>Rhabditomorpha</taxon>
        <taxon>Rhabditoidea</taxon>
        <taxon>Rhabditidae</taxon>
        <taxon>Mesorhabditinae</taxon>
        <taxon>Mesorhabditis</taxon>
    </lineage>
</organism>
<dbReference type="InterPro" id="IPR016187">
    <property type="entry name" value="CTDL_fold"/>
</dbReference>
<keyword evidence="2" id="KW-1185">Reference proteome</keyword>
<sequence length="156" mass="18381">MTDPDQRPDGFVCKKRVRRQKIFPPLLGNTCKTGWIYYNYTNACYYLQNFTDPNLLNSKLFSWREAEMNCRGFGAHLTSVHSTYEREFVKDLATSDLSGPLGLSEWDDGCAYDHYAWIGLHKFNNTRIYTDDTIDDFFTFENKPPPNEWFKIIIMF</sequence>
<proteinExistence type="predicted"/>
<accession>A0AAF3EKU8</accession>
<dbReference type="InterPro" id="IPR050111">
    <property type="entry name" value="C-type_lectin/snaclec_domain"/>
</dbReference>
<dbReference type="WBParaSite" id="MBELARI_LOCUS14619">
    <property type="protein sequence ID" value="MBELARI_LOCUS14619"/>
    <property type="gene ID" value="MBELARI_LOCUS14619"/>
</dbReference>
<dbReference type="PANTHER" id="PTHR22803">
    <property type="entry name" value="MANNOSE, PHOSPHOLIPASE, LECTIN RECEPTOR RELATED"/>
    <property type="match status" value="1"/>
</dbReference>
<name>A0AAF3EKU8_9BILA</name>
<evidence type="ECO:0000313" key="2">
    <source>
        <dbReference type="Proteomes" id="UP000887575"/>
    </source>
</evidence>
<dbReference type="InterPro" id="IPR001304">
    <property type="entry name" value="C-type_lectin-like"/>
</dbReference>
<dbReference type="AlphaFoldDB" id="A0AAF3EKU8"/>
<dbReference type="PROSITE" id="PS50041">
    <property type="entry name" value="C_TYPE_LECTIN_2"/>
    <property type="match status" value="1"/>
</dbReference>
<evidence type="ECO:0000259" key="1">
    <source>
        <dbReference type="PROSITE" id="PS50041"/>
    </source>
</evidence>
<dbReference type="Proteomes" id="UP000887575">
    <property type="component" value="Unassembled WGS sequence"/>
</dbReference>
<evidence type="ECO:0000313" key="3">
    <source>
        <dbReference type="WBParaSite" id="MBELARI_LOCUS14619"/>
    </source>
</evidence>
<protein>
    <recommendedName>
        <fullName evidence="1">C-type lectin domain-containing protein</fullName>
    </recommendedName>
</protein>